<dbReference type="PRINTS" id="PR00376">
    <property type="entry name" value="IL1BCENZYME"/>
</dbReference>
<sequence>MTSQQLVTVRVSKAGRAGHSLQVVTRLSDCKGEHQQCRKRTERFSGRTDFPVRELEPKLVYDYMVEHGIYNDVMLEDIRAEKTRFDQCTKLLTSLTRRGRDAFRVFCEALDDSGQYDIADRLLSRSQEERAVIEARRREENERRQMAQQEYTATVSPQRGTTSRTSQVQDWPTAEEGIYDVKRLLKRCTSSPPYDPRKYSMTRNPRGHAFILNNKYFTGLPLRDGTNKDAQNLQNLFQELFFITETHKNLKTADIHEKLKDFAEKDHENYECCVVVLLSHGGQGGIFGTDSGVIHFTEILQKFDGQNCPGLIGKPKLFFVQACRGGDKDTGTSPDSDTPGSTHQSMPDATVAAPQQVFAPNVPNIADTFLAYATVPGFVSWRNSERGSWFVCALVEVFLMYAATKDINQLMTDVNHEVSQRTGASTSYRQMPAPVNMLTKNLYFNPGIGLSSSDTTEGPCVRQESSATHHTSIKNTRISQPTDN</sequence>
<feature type="compositionally biased region" description="Polar residues" evidence="9">
    <location>
        <begin position="331"/>
        <end position="347"/>
    </location>
</feature>
<dbReference type="PROSITE" id="PS01122">
    <property type="entry name" value="CASPASE_CYS"/>
    <property type="match status" value="1"/>
</dbReference>
<dbReference type="CDD" id="cd00032">
    <property type="entry name" value="CASc"/>
    <property type="match status" value="1"/>
</dbReference>
<evidence type="ECO:0000256" key="3">
    <source>
        <dbReference type="ARBA" id="ARBA00022703"/>
    </source>
</evidence>
<dbReference type="SMART" id="SM00114">
    <property type="entry name" value="CARD"/>
    <property type="match status" value="1"/>
</dbReference>
<dbReference type="InterPro" id="IPR011600">
    <property type="entry name" value="Pept_C14_caspase"/>
</dbReference>
<feature type="active site" evidence="7">
    <location>
        <position position="280"/>
    </location>
</feature>
<dbReference type="FunFam" id="3.40.50.1460:FF:000049">
    <property type="entry name" value="Uncharacterized protein"/>
    <property type="match status" value="1"/>
</dbReference>
<protein>
    <submittedName>
        <fullName evidence="14">Caspase-9-like</fullName>
    </submittedName>
</protein>
<reference evidence="13" key="1">
    <citation type="journal article" date="2020" name="Nat. Ecol. Evol.">
        <title>Deeply conserved synteny resolves early events in vertebrate evolution.</title>
        <authorList>
            <person name="Simakov O."/>
            <person name="Marletaz F."/>
            <person name="Yue J.X."/>
            <person name="O'Connell B."/>
            <person name="Jenkins J."/>
            <person name="Brandt A."/>
            <person name="Calef R."/>
            <person name="Tung C.H."/>
            <person name="Huang T.K."/>
            <person name="Schmutz J."/>
            <person name="Satoh N."/>
            <person name="Yu J.K."/>
            <person name="Putnam N.H."/>
            <person name="Green R.E."/>
            <person name="Rokhsar D.S."/>
        </authorList>
    </citation>
    <scope>NUCLEOTIDE SEQUENCE [LARGE SCALE GENOMIC DNA]</scope>
    <source>
        <strain evidence="13">S238N-H82</strain>
    </source>
</reference>
<dbReference type="GO" id="GO:0006508">
    <property type="term" value="P:proteolysis"/>
    <property type="evidence" value="ECO:0007669"/>
    <property type="project" value="UniProtKB-KW"/>
</dbReference>
<dbReference type="PROSITE" id="PS50208">
    <property type="entry name" value="CASPASE_P20"/>
    <property type="match status" value="1"/>
</dbReference>
<keyword evidence="2" id="KW-0645">Protease</keyword>
<evidence type="ECO:0000256" key="4">
    <source>
        <dbReference type="ARBA" id="ARBA00022801"/>
    </source>
</evidence>
<dbReference type="PIRSF" id="PIRSF038001">
    <property type="entry name" value="Caspase_ICE"/>
    <property type="match status" value="1"/>
</dbReference>
<feature type="domain" description="Caspase family p10" evidence="10">
    <location>
        <begin position="358"/>
        <end position="446"/>
    </location>
</feature>
<evidence type="ECO:0000259" key="12">
    <source>
        <dbReference type="PROSITE" id="PS50209"/>
    </source>
</evidence>
<dbReference type="GO" id="GO:0006915">
    <property type="term" value="P:apoptotic process"/>
    <property type="evidence" value="ECO:0000318"/>
    <property type="project" value="GO_Central"/>
</dbReference>
<dbReference type="GO" id="GO:0005737">
    <property type="term" value="C:cytoplasm"/>
    <property type="evidence" value="ECO:0000318"/>
    <property type="project" value="GO_Central"/>
</dbReference>
<dbReference type="InterPro" id="IPR033139">
    <property type="entry name" value="Caspase_cys_AS"/>
</dbReference>
<organism evidence="13 14">
    <name type="scientific">Branchiostoma floridae</name>
    <name type="common">Florida lancelet</name>
    <name type="synonym">Amphioxus</name>
    <dbReference type="NCBI Taxonomy" id="7739"/>
    <lineage>
        <taxon>Eukaryota</taxon>
        <taxon>Metazoa</taxon>
        <taxon>Chordata</taxon>
        <taxon>Cephalochordata</taxon>
        <taxon>Leptocardii</taxon>
        <taxon>Amphioxiformes</taxon>
        <taxon>Branchiostomatidae</taxon>
        <taxon>Branchiostoma</taxon>
    </lineage>
</organism>
<feature type="compositionally biased region" description="Polar residues" evidence="9">
    <location>
        <begin position="463"/>
        <end position="484"/>
    </location>
</feature>
<keyword evidence="6" id="KW-0865">Zymogen</keyword>
<dbReference type="InterPro" id="IPR016129">
    <property type="entry name" value="Caspase_his_AS"/>
</dbReference>
<dbReference type="KEGG" id="bfo:118430470"/>
<keyword evidence="13" id="KW-1185">Reference proteome</keyword>
<gene>
    <name evidence="14" type="primary">LOC118430470</name>
</gene>
<dbReference type="RefSeq" id="XP_035697246.1">
    <property type="nucleotide sequence ID" value="XM_035841353.1"/>
</dbReference>
<feature type="region of interest" description="Disordered" evidence="9">
    <location>
        <begin position="138"/>
        <end position="170"/>
    </location>
</feature>
<feature type="domain" description="CARD" evidence="12">
    <location>
        <begin position="60"/>
        <end position="125"/>
    </location>
</feature>
<dbReference type="PROSITE" id="PS50209">
    <property type="entry name" value="CARD"/>
    <property type="match status" value="1"/>
</dbReference>
<evidence type="ECO:0000256" key="5">
    <source>
        <dbReference type="ARBA" id="ARBA00022807"/>
    </source>
</evidence>
<proteinExistence type="inferred from homology"/>
<dbReference type="Pfam" id="PF00656">
    <property type="entry name" value="Peptidase_C14"/>
    <property type="match status" value="1"/>
</dbReference>
<dbReference type="SUPFAM" id="SSF47986">
    <property type="entry name" value="DEATH domain"/>
    <property type="match status" value="1"/>
</dbReference>
<accession>A0A9J7NC31</accession>
<reference evidence="14" key="2">
    <citation type="submission" date="2025-08" db="UniProtKB">
        <authorList>
            <consortium name="RefSeq"/>
        </authorList>
    </citation>
    <scope>IDENTIFICATION</scope>
    <source>
        <strain evidence="14">S238N-H82</strain>
        <tissue evidence="14">Testes</tissue>
    </source>
</reference>
<dbReference type="OMA" id="HENYECC"/>
<dbReference type="SUPFAM" id="SSF52129">
    <property type="entry name" value="Caspase-like"/>
    <property type="match status" value="1"/>
</dbReference>
<dbReference type="InterPro" id="IPR011029">
    <property type="entry name" value="DEATH-like_dom_sf"/>
</dbReference>
<keyword evidence="3" id="KW-0053">Apoptosis</keyword>
<dbReference type="InterPro" id="IPR002398">
    <property type="entry name" value="Pept_C14"/>
</dbReference>
<evidence type="ECO:0000259" key="10">
    <source>
        <dbReference type="PROSITE" id="PS50207"/>
    </source>
</evidence>
<feature type="region of interest" description="Disordered" evidence="9">
    <location>
        <begin position="454"/>
        <end position="484"/>
    </location>
</feature>
<dbReference type="PANTHER" id="PTHR47901">
    <property type="entry name" value="CASPASE RECRUITMENT DOMAIN-CONTAINING PROTEIN 18"/>
    <property type="match status" value="1"/>
</dbReference>
<dbReference type="PROSITE" id="PS50207">
    <property type="entry name" value="CASPASE_P10"/>
    <property type="match status" value="1"/>
</dbReference>
<comment type="similarity">
    <text evidence="1 8">Belongs to the peptidase C14A family.</text>
</comment>
<dbReference type="AlphaFoldDB" id="A0A9J7NC31"/>
<dbReference type="InterPro" id="IPR015917">
    <property type="entry name" value="Pept_C14A"/>
</dbReference>
<evidence type="ECO:0000256" key="2">
    <source>
        <dbReference type="ARBA" id="ARBA00022670"/>
    </source>
</evidence>
<evidence type="ECO:0000256" key="7">
    <source>
        <dbReference type="PIRSR" id="PIRSR038001-1"/>
    </source>
</evidence>
<dbReference type="Pfam" id="PF00619">
    <property type="entry name" value="CARD"/>
    <property type="match status" value="1"/>
</dbReference>
<dbReference type="InterPro" id="IPR002138">
    <property type="entry name" value="Pept_C14_p10"/>
</dbReference>
<dbReference type="Gene3D" id="1.10.533.10">
    <property type="entry name" value="Death Domain, Fas"/>
    <property type="match status" value="1"/>
</dbReference>
<dbReference type="InterPro" id="IPR001315">
    <property type="entry name" value="CARD"/>
</dbReference>
<dbReference type="InterPro" id="IPR029030">
    <property type="entry name" value="Caspase-like_dom_sf"/>
</dbReference>
<dbReference type="PANTHER" id="PTHR47901:SF8">
    <property type="entry name" value="CASPASE-3"/>
    <property type="match status" value="1"/>
</dbReference>
<evidence type="ECO:0000259" key="11">
    <source>
        <dbReference type="PROSITE" id="PS50208"/>
    </source>
</evidence>
<dbReference type="GeneID" id="118430470"/>
<name>A0A9J7NC31_BRAFL</name>
<dbReference type="PROSITE" id="PS01121">
    <property type="entry name" value="CASPASE_HIS"/>
    <property type="match status" value="1"/>
</dbReference>
<feature type="region of interest" description="Disordered" evidence="9">
    <location>
        <begin position="328"/>
        <end position="348"/>
    </location>
</feature>
<evidence type="ECO:0000256" key="6">
    <source>
        <dbReference type="ARBA" id="ARBA00023145"/>
    </source>
</evidence>
<evidence type="ECO:0000256" key="1">
    <source>
        <dbReference type="ARBA" id="ARBA00010134"/>
    </source>
</evidence>
<dbReference type="GO" id="GO:0043525">
    <property type="term" value="P:positive regulation of neuron apoptotic process"/>
    <property type="evidence" value="ECO:0000318"/>
    <property type="project" value="GO_Central"/>
</dbReference>
<keyword evidence="4" id="KW-0378">Hydrolase</keyword>
<dbReference type="OrthoDB" id="6044770at2759"/>
<dbReference type="SMART" id="SM00115">
    <property type="entry name" value="CASc"/>
    <property type="match status" value="1"/>
</dbReference>
<feature type="compositionally biased region" description="Polar residues" evidence="9">
    <location>
        <begin position="151"/>
        <end position="170"/>
    </location>
</feature>
<dbReference type="Proteomes" id="UP000001554">
    <property type="component" value="Chromosome 14"/>
</dbReference>
<dbReference type="GO" id="GO:0004197">
    <property type="term" value="F:cysteine-type endopeptidase activity"/>
    <property type="evidence" value="ECO:0000318"/>
    <property type="project" value="GO_Central"/>
</dbReference>
<feature type="active site" evidence="7">
    <location>
        <position position="323"/>
    </location>
</feature>
<evidence type="ECO:0000256" key="8">
    <source>
        <dbReference type="RuleBase" id="RU003971"/>
    </source>
</evidence>
<dbReference type="InterPro" id="IPR001309">
    <property type="entry name" value="Pept_C14_p20"/>
</dbReference>
<evidence type="ECO:0000313" key="13">
    <source>
        <dbReference type="Proteomes" id="UP000001554"/>
    </source>
</evidence>
<evidence type="ECO:0000256" key="9">
    <source>
        <dbReference type="SAM" id="MobiDB-lite"/>
    </source>
</evidence>
<feature type="domain" description="Caspase family p20" evidence="11">
    <location>
        <begin position="205"/>
        <end position="327"/>
    </location>
</feature>
<evidence type="ECO:0000313" key="14">
    <source>
        <dbReference type="RefSeq" id="XP_035697246.1"/>
    </source>
</evidence>
<keyword evidence="5" id="KW-0788">Thiol protease</keyword>
<dbReference type="Gene3D" id="3.40.50.1460">
    <property type="match status" value="1"/>
</dbReference>